<dbReference type="PANTHER" id="PTHR31987:SF1">
    <property type="entry name" value="GLUTAMINASE A"/>
    <property type="match status" value="1"/>
</dbReference>
<keyword evidence="1" id="KW-0732">Signal</keyword>
<feature type="chain" id="PRO_5034268053" evidence="1">
    <location>
        <begin position="20"/>
        <end position="614"/>
    </location>
</feature>
<feature type="domain" description="Glutaminase A N-terminal" evidence="3">
    <location>
        <begin position="114"/>
        <end position="347"/>
    </location>
</feature>
<dbReference type="OrthoDB" id="3918848at2759"/>
<evidence type="ECO:0000313" key="4">
    <source>
        <dbReference type="EMBL" id="OCH88863.1"/>
    </source>
</evidence>
<proteinExistence type="predicted"/>
<dbReference type="PANTHER" id="PTHR31987">
    <property type="entry name" value="GLUTAMINASE A-RELATED"/>
    <property type="match status" value="1"/>
</dbReference>
<dbReference type="InterPro" id="IPR033433">
    <property type="entry name" value="GtaA_N"/>
</dbReference>
<feature type="signal peptide" evidence="1">
    <location>
        <begin position="1"/>
        <end position="19"/>
    </location>
</feature>
<organism evidence="4 5">
    <name type="scientific">Obba rivulosa</name>
    <dbReference type="NCBI Taxonomy" id="1052685"/>
    <lineage>
        <taxon>Eukaryota</taxon>
        <taxon>Fungi</taxon>
        <taxon>Dikarya</taxon>
        <taxon>Basidiomycota</taxon>
        <taxon>Agaricomycotina</taxon>
        <taxon>Agaricomycetes</taxon>
        <taxon>Polyporales</taxon>
        <taxon>Gelatoporiaceae</taxon>
        <taxon>Obba</taxon>
    </lineage>
</organism>
<dbReference type="Pfam" id="PF16335">
    <property type="entry name" value="GtaA_6_Hairpin"/>
    <property type="match status" value="1"/>
</dbReference>
<evidence type="ECO:0000259" key="2">
    <source>
        <dbReference type="Pfam" id="PF16335"/>
    </source>
</evidence>
<accession>A0A8E2AQ49</accession>
<keyword evidence="5" id="KW-1185">Reference proteome</keyword>
<dbReference type="Proteomes" id="UP000250043">
    <property type="component" value="Unassembled WGS sequence"/>
</dbReference>
<dbReference type="InterPro" id="IPR052743">
    <property type="entry name" value="Glutaminase_GtaA"/>
</dbReference>
<evidence type="ECO:0000256" key="1">
    <source>
        <dbReference type="SAM" id="SignalP"/>
    </source>
</evidence>
<feature type="domain" description="Glutaminase A central" evidence="2">
    <location>
        <begin position="352"/>
        <end position="610"/>
    </location>
</feature>
<evidence type="ECO:0000259" key="3">
    <source>
        <dbReference type="Pfam" id="PF17168"/>
    </source>
</evidence>
<dbReference type="EMBL" id="KV722441">
    <property type="protein sequence ID" value="OCH88863.1"/>
    <property type="molecule type" value="Genomic_DNA"/>
</dbReference>
<dbReference type="AlphaFoldDB" id="A0A8E2AQ49"/>
<gene>
    <name evidence="4" type="ORF">OBBRIDRAFT_844109</name>
</gene>
<name>A0A8E2AQ49_9APHY</name>
<evidence type="ECO:0000313" key="5">
    <source>
        <dbReference type="Proteomes" id="UP000250043"/>
    </source>
</evidence>
<reference evidence="4 5" key="1">
    <citation type="submission" date="2016-07" db="EMBL/GenBank/DDBJ databases">
        <title>Draft genome of the white-rot fungus Obba rivulosa 3A-2.</title>
        <authorList>
            <consortium name="DOE Joint Genome Institute"/>
            <person name="Miettinen O."/>
            <person name="Riley R."/>
            <person name="Acob R."/>
            <person name="Barry K."/>
            <person name="Cullen D."/>
            <person name="De Vries R."/>
            <person name="Hainaut M."/>
            <person name="Hatakka A."/>
            <person name="Henrissat B."/>
            <person name="Hilden K."/>
            <person name="Kuo R."/>
            <person name="Labutti K."/>
            <person name="Lipzen A."/>
            <person name="Makela M.R."/>
            <person name="Sandor L."/>
            <person name="Spatafora J.W."/>
            <person name="Grigoriev I.V."/>
            <person name="Hibbett D.S."/>
        </authorList>
    </citation>
    <scope>NUCLEOTIDE SEQUENCE [LARGE SCALE GENOMIC DNA]</scope>
    <source>
        <strain evidence="4 5">3A-2</strain>
    </source>
</reference>
<dbReference type="Pfam" id="PF17168">
    <property type="entry name" value="DUF5127"/>
    <property type="match status" value="1"/>
</dbReference>
<protein>
    <submittedName>
        <fullName evidence="4">DUF1793-domain-containing protein</fullName>
    </submittedName>
</protein>
<sequence>MLIWSILLVLSSVVSLVQSQNGVLEQSFWPSAVPLAVRSPYFSCWLLTTEGRNLLAQWPRFWNYASSGSGDPFLTWQGLAKVDGTTYQWLGDWSDRPTPGINRVNLTGFRVTPTSTVFEMLAGPMSINVTFLTPIEPSDWVSQSIPFSYVSLEAASIDGSKHDFKVYADITAEWVSGNRSANVAWNTTVGNSVIYHEIFLSSPSQFEEIFGQADDGTMYHAVLNGLDVSYQTGLDEDCRGQFQNNSVLTNKQDTNFGNITGSSNSPVFAFAMDLGSISSTSAPVVWTLGYVRDPAIQYVTSSGQVQLRSPYFVTQYSSMADVISDFLINYTTTSQRAQALDSKIQQDALNISSEYADLVSLAARQVFGSIDITISKGSDGQWNTSDIMIFMKDMGNTRRINPVEVLYQAFPIFLYLNSSFGRPLLAPLLEYEDSSQFSLPYAAADLGNGYPVALGNNSGHSQGIEQSGNMLIMTLAHARASGDGYLIDRYYDLLKGWAKYLVNNTLEPTASQQSADQENVADSSNLAVKGIIGIQAMAEMSKAMGENDDETYFSQQVMTLIGEWESLALSSDQQHLLLDYGDESSWALVYNLYADRLLGTNLVNSSVCESHFEI</sequence>
<dbReference type="InterPro" id="IPR032514">
    <property type="entry name" value="GtaA_central"/>
</dbReference>